<dbReference type="Pfam" id="PF00339">
    <property type="entry name" value="Arrestin_N"/>
    <property type="match status" value="1"/>
</dbReference>
<dbReference type="OrthoDB" id="2333384at2759"/>
<proteinExistence type="inferred from homology"/>
<organism evidence="3 6">
    <name type="scientific">Adineta ricciae</name>
    <name type="common">Rotifer</name>
    <dbReference type="NCBI Taxonomy" id="249248"/>
    <lineage>
        <taxon>Eukaryota</taxon>
        <taxon>Metazoa</taxon>
        <taxon>Spiralia</taxon>
        <taxon>Gnathifera</taxon>
        <taxon>Rotifera</taxon>
        <taxon>Eurotatoria</taxon>
        <taxon>Bdelloidea</taxon>
        <taxon>Adinetida</taxon>
        <taxon>Adinetidae</taxon>
        <taxon>Adineta</taxon>
    </lineage>
</organism>
<evidence type="ECO:0000313" key="3">
    <source>
        <dbReference type="EMBL" id="CAF0725172.1"/>
    </source>
</evidence>
<name>A0A813MQ36_ADIRI</name>
<dbReference type="PANTHER" id="PTHR11188">
    <property type="entry name" value="ARRESTIN DOMAIN CONTAINING PROTEIN"/>
    <property type="match status" value="1"/>
</dbReference>
<dbReference type="Pfam" id="PF02752">
    <property type="entry name" value="Arrestin_C"/>
    <property type="match status" value="1"/>
</dbReference>
<gene>
    <name evidence="3" type="ORF">EDS130_LOCUS626</name>
    <name evidence="4" type="ORF">XAT740_LOCUS760</name>
</gene>
<dbReference type="PANTHER" id="PTHR11188:SF17">
    <property type="entry name" value="FI21816P1"/>
    <property type="match status" value="1"/>
</dbReference>
<dbReference type="InterPro" id="IPR014752">
    <property type="entry name" value="Arrestin-like_C"/>
</dbReference>
<dbReference type="EMBL" id="CAJNOJ010000002">
    <property type="protein sequence ID" value="CAF0725172.1"/>
    <property type="molecule type" value="Genomic_DNA"/>
</dbReference>
<dbReference type="GO" id="GO:0015031">
    <property type="term" value="P:protein transport"/>
    <property type="evidence" value="ECO:0007669"/>
    <property type="project" value="TreeGrafter"/>
</dbReference>
<dbReference type="SUPFAM" id="SSF81296">
    <property type="entry name" value="E set domains"/>
    <property type="match status" value="1"/>
</dbReference>
<dbReference type="InterPro" id="IPR050357">
    <property type="entry name" value="Arrestin_domain-protein"/>
</dbReference>
<reference evidence="3" key="1">
    <citation type="submission" date="2021-02" db="EMBL/GenBank/DDBJ databases">
        <authorList>
            <person name="Nowell W R."/>
        </authorList>
    </citation>
    <scope>NUCLEOTIDE SEQUENCE</scope>
</reference>
<evidence type="ECO:0000259" key="2">
    <source>
        <dbReference type="SMART" id="SM01017"/>
    </source>
</evidence>
<dbReference type="InterPro" id="IPR014756">
    <property type="entry name" value="Ig_E-set"/>
</dbReference>
<dbReference type="InterPro" id="IPR011022">
    <property type="entry name" value="Arrestin_C-like"/>
</dbReference>
<dbReference type="EMBL" id="CAJNOR010000022">
    <property type="protein sequence ID" value="CAF0757642.1"/>
    <property type="molecule type" value="Genomic_DNA"/>
</dbReference>
<comment type="similarity">
    <text evidence="1">Belongs to the arrestin family.</text>
</comment>
<dbReference type="InterPro" id="IPR011021">
    <property type="entry name" value="Arrestin-like_N"/>
</dbReference>
<evidence type="ECO:0000313" key="5">
    <source>
        <dbReference type="Proteomes" id="UP000663828"/>
    </source>
</evidence>
<dbReference type="Gene3D" id="2.60.40.640">
    <property type="match status" value="2"/>
</dbReference>
<protein>
    <recommendedName>
        <fullName evidence="2">Arrestin C-terminal-like domain-containing protein</fullName>
    </recommendedName>
</protein>
<dbReference type="Proteomes" id="UP000663852">
    <property type="component" value="Unassembled WGS sequence"/>
</dbReference>
<comment type="caution">
    <text evidence="3">The sequence shown here is derived from an EMBL/GenBank/DDBJ whole genome shotgun (WGS) entry which is preliminary data.</text>
</comment>
<evidence type="ECO:0000313" key="6">
    <source>
        <dbReference type="Proteomes" id="UP000663852"/>
    </source>
</evidence>
<dbReference type="Proteomes" id="UP000663828">
    <property type="component" value="Unassembled WGS sequence"/>
</dbReference>
<evidence type="ECO:0000256" key="1">
    <source>
        <dbReference type="ARBA" id="ARBA00005298"/>
    </source>
</evidence>
<dbReference type="SMART" id="SM01017">
    <property type="entry name" value="Arrestin_C"/>
    <property type="match status" value="1"/>
</dbReference>
<evidence type="ECO:0000313" key="4">
    <source>
        <dbReference type="EMBL" id="CAF0757642.1"/>
    </source>
</evidence>
<accession>A0A813MQ36</accession>
<sequence length="350" mass="40511">MGNNSASINIVLDRVQPTVYYTAEVISGEVQFTVSESIPTTDNIHLVLKGTVGYTTIHRHRMQNGQANQVTDRHDICIVRQKVRFGQMIPAAHQRMKSGFSDMTSFEPGQYTYPFSIRLPDLLPPTLHPNEYPFVRYQLELLVEKKWYVANTYLEYPLRIYPRVNLRHIPNSQCSVKFDIEHNGVIVKGVLQRSGLMPGETTTFSLDIFNPLHLMIKRMDICLIQRYEIAQFRRRLEITRVSIPRLTNFDDQHVETACPFTVPMGISPTYYFERQDNRYDIRVQVKYDIRFEVKVKGLFTNFDLQIPVIIGTHSELHTDGSHQSAIPTPIDLNAIDQLEFQTTDDNEQTC</sequence>
<dbReference type="GO" id="GO:0005737">
    <property type="term" value="C:cytoplasm"/>
    <property type="evidence" value="ECO:0007669"/>
    <property type="project" value="TreeGrafter"/>
</dbReference>
<keyword evidence="5" id="KW-1185">Reference proteome</keyword>
<dbReference type="AlphaFoldDB" id="A0A813MQ36"/>
<feature type="domain" description="Arrestin C-terminal-like" evidence="2">
    <location>
        <begin position="181"/>
        <end position="315"/>
    </location>
</feature>